<feature type="non-terminal residue" evidence="3">
    <location>
        <position position="113"/>
    </location>
</feature>
<dbReference type="InterPro" id="IPR039043">
    <property type="entry name" value="ZFPL1"/>
</dbReference>
<dbReference type="GO" id="GO:0016020">
    <property type="term" value="C:membrane"/>
    <property type="evidence" value="ECO:0007669"/>
    <property type="project" value="UniProtKB-SubCell"/>
</dbReference>
<dbReference type="GO" id="GO:0005794">
    <property type="term" value="C:Golgi apparatus"/>
    <property type="evidence" value="ECO:0007669"/>
    <property type="project" value="TreeGrafter"/>
</dbReference>
<dbReference type="EMBL" id="KN751713">
    <property type="protein sequence ID" value="KIH49847.1"/>
    <property type="molecule type" value="Genomic_DNA"/>
</dbReference>
<comment type="similarity">
    <text evidence="1">Belongs to the ZFPL1 family.</text>
</comment>
<evidence type="ECO:0000259" key="2">
    <source>
        <dbReference type="Pfam" id="PF25993"/>
    </source>
</evidence>
<dbReference type="Proteomes" id="UP000054047">
    <property type="component" value="Unassembled WGS sequence"/>
</dbReference>
<evidence type="ECO:0000256" key="1">
    <source>
        <dbReference type="RuleBase" id="RU369078"/>
    </source>
</evidence>
<name>A0A0C2CJA2_9BILA</name>
<accession>A0A0C2CJA2</accession>
<dbReference type="AlphaFoldDB" id="A0A0C2CJA2"/>
<proteinExistence type="inferred from homology"/>
<gene>
    <name evidence="3" type="ORF">ANCDUO_20077</name>
</gene>
<keyword evidence="1" id="KW-0863">Zinc-finger</keyword>
<keyword evidence="4" id="KW-1185">Reference proteome</keyword>
<evidence type="ECO:0000313" key="3">
    <source>
        <dbReference type="EMBL" id="KIH49847.1"/>
    </source>
</evidence>
<keyword evidence="1" id="KW-0472">Membrane</keyword>
<dbReference type="OrthoDB" id="1916590at2759"/>
<keyword evidence="1" id="KW-0479">Metal-binding</keyword>
<protein>
    <recommendedName>
        <fullName evidence="1">Zinc finger protein-like 1 homolog</fullName>
    </recommendedName>
</protein>
<reference evidence="3 4" key="1">
    <citation type="submission" date="2013-12" db="EMBL/GenBank/DDBJ databases">
        <title>Draft genome of the parsitic nematode Ancylostoma duodenale.</title>
        <authorList>
            <person name="Mitreva M."/>
        </authorList>
    </citation>
    <scope>NUCLEOTIDE SEQUENCE [LARGE SCALE GENOMIC DNA]</scope>
    <source>
        <strain evidence="3 4">Zhejiang</strain>
    </source>
</reference>
<dbReference type="InterPro" id="IPR058731">
    <property type="entry name" value="Znf-B_box_ZFPL1-like"/>
</dbReference>
<dbReference type="PANTHER" id="PTHR12981:SF0">
    <property type="entry name" value="ZINC FINGER PROTEIN-LIKE 1"/>
    <property type="match status" value="1"/>
</dbReference>
<keyword evidence="1" id="KW-0862">Zinc</keyword>
<organism evidence="3 4">
    <name type="scientific">Ancylostoma duodenale</name>
    <dbReference type="NCBI Taxonomy" id="51022"/>
    <lineage>
        <taxon>Eukaryota</taxon>
        <taxon>Metazoa</taxon>
        <taxon>Ecdysozoa</taxon>
        <taxon>Nematoda</taxon>
        <taxon>Chromadorea</taxon>
        <taxon>Rhabditida</taxon>
        <taxon>Rhabditina</taxon>
        <taxon>Rhabditomorpha</taxon>
        <taxon>Strongyloidea</taxon>
        <taxon>Ancylostomatidae</taxon>
        <taxon>Ancylostomatinae</taxon>
        <taxon>Ancylostoma</taxon>
    </lineage>
</organism>
<dbReference type="PANTHER" id="PTHR12981">
    <property type="entry name" value="ZINC FINGER PROTEIN-LIKE 1"/>
    <property type="match status" value="1"/>
</dbReference>
<feature type="domain" description="ZFPL1-like B-box zinc-binding" evidence="2">
    <location>
        <begin position="1"/>
        <end position="46"/>
    </location>
</feature>
<dbReference type="GO" id="GO:0008270">
    <property type="term" value="F:zinc ion binding"/>
    <property type="evidence" value="ECO:0007669"/>
    <property type="project" value="UniProtKB-UniRule"/>
</dbReference>
<evidence type="ECO:0000313" key="4">
    <source>
        <dbReference type="Proteomes" id="UP000054047"/>
    </source>
</evidence>
<comment type="subcellular location">
    <subcellularLocation>
        <location evidence="1">Membrane</location>
        <topology evidence="1">Single-pass membrane protein</topology>
    </subcellularLocation>
</comment>
<sequence length="113" mass="12984">MGLCKCPRKKVTNLFCFEHRVNVCEHCLVENHHGCVVQSYLQWLTDCDYDTNCSLCEKPLAEAETIRLQCLLFAMLRRLISYRRPSTLAVSGRVGSTFSSDYCTCWVLLSILQ</sequence>
<dbReference type="Pfam" id="PF25993">
    <property type="entry name" value="zf-B_box_ZFPL1"/>
    <property type="match status" value="1"/>
</dbReference>